<dbReference type="InterPro" id="IPR035892">
    <property type="entry name" value="C2_domain_sf"/>
</dbReference>
<dbReference type="GO" id="GO:0005789">
    <property type="term" value="C:endoplasmic reticulum membrane"/>
    <property type="evidence" value="ECO:0007669"/>
    <property type="project" value="TreeGrafter"/>
</dbReference>
<evidence type="ECO:0000313" key="4">
    <source>
        <dbReference type="Proteomes" id="UP000194236"/>
    </source>
</evidence>
<dbReference type="GO" id="GO:0005509">
    <property type="term" value="F:calcium ion binding"/>
    <property type="evidence" value="ECO:0007669"/>
    <property type="project" value="TreeGrafter"/>
</dbReference>
<keyword evidence="4" id="KW-1185">Reference proteome</keyword>
<dbReference type="Proteomes" id="UP000194236">
    <property type="component" value="Unassembled WGS sequence"/>
</dbReference>
<dbReference type="PANTHER" id="PTHR45761:SF1">
    <property type="entry name" value="EXTENDED SYNAPTOTAGMIN-LIKE PROTEIN 2, ISOFORM C"/>
    <property type="match status" value="1"/>
</dbReference>
<dbReference type="AlphaFoldDB" id="A0A1Y3BH27"/>
<feature type="region of interest" description="Disordered" evidence="1">
    <location>
        <begin position="21"/>
        <end position="51"/>
    </location>
</feature>
<dbReference type="GO" id="GO:0008429">
    <property type="term" value="F:phosphatidylethanolamine binding"/>
    <property type="evidence" value="ECO:0007669"/>
    <property type="project" value="TreeGrafter"/>
</dbReference>
<reference evidence="3 4" key="1">
    <citation type="submission" date="2017-03" db="EMBL/GenBank/DDBJ databases">
        <title>Genome Survey of Euroglyphus maynei.</title>
        <authorList>
            <person name="Arlian L.G."/>
            <person name="Morgan M.S."/>
            <person name="Rider S.D."/>
        </authorList>
    </citation>
    <scope>NUCLEOTIDE SEQUENCE [LARGE SCALE GENOMIC DNA]</scope>
    <source>
        <strain evidence="3">Arlian Lab</strain>
        <tissue evidence="3">Whole body</tissue>
    </source>
</reference>
<comment type="caution">
    <text evidence="3">The sequence shown here is derived from an EMBL/GenBank/DDBJ whole genome shotgun (WGS) entry which is preliminary data.</text>
</comment>
<dbReference type="InterPro" id="IPR051634">
    <property type="entry name" value="Extended_Synaptotagmin"/>
</dbReference>
<dbReference type="Pfam" id="PF00168">
    <property type="entry name" value="C2"/>
    <property type="match status" value="1"/>
</dbReference>
<feature type="domain" description="C2" evidence="2">
    <location>
        <begin position="56"/>
        <end position="183"/>
    </location>
</feature>
<proteinExistence type="predicted"/>
<organism evidence="3 4">
    <name type="scientific">Euroglyphus maynei</name>
    <name type="common">Mayne's house dust mite</name>
    <dbReference type="NCBI Taxonomy" id="6958"/>
    <lineage>
        <taxon>Eukaryota</taxon>
        <taxon>Metazoa</taxon>
        <taxon>Ecdysozoa</taxon>
        <taxon>Arthropoda</taxon>
        <taxon>Chelicerata</taxon>
        <taxon>Arachnida</taxon>
        <taxon>Acari</taxon>
        <taxon>Acariformes</taxon>
        <taxon>Sarcoptiformes</taxon>
        <taxon>Astigmata</taxon>
        <taxon>Psoroptidia</taxon>
        <taxon>Analgoidea</taxon>
        <taxon>Pyroglyphidae</taxon>
        <taxon>Pyroglyphinae</taxon>
        <taxon>Euroglyphus</taxon>
    </lineage>
</organism>
<dbReference type="GO" id="GO:0035091">
    <property type="term" value="F:phosphatidylinositol binding"/>
    <property type="evidence" value="ECO:0007669"/>
    <property type="project" value="TreeGrafter"/>
</dbReference>
<dbReference type="PROSITE" id="PS50004">
    <property type="entry name" value="C2"/>
    <property type="match status" value="1"/>
</dbReference>
<dbReference type="GO" id="GO:0005544">
    <property type="term" value="F:calcium-dependent phospholipid binding"/>
    <property type="evidence" value="ECO:0007669"/>
    <property type="project" value="TreeGrafter"/>
</dbReference>
<protein>
    <recommendedName>
        <fullName evidence="2">C2 domain-containing protein</fullName>
    </recommendedName>
</protein>
<dbReference type="PANTHER" id="PTHR45761">
    <property type="entry name" value="EXTENDED SYNAPTOTAGMIN-LIKE PROTEIN 2, ISOFORM C"/>
    <property type="match status" value="1"/>
</dbReference>
<accession>A0A1Y3BH27</accession>
<evidence type="ECO:0000259" key="2">
    <source>
        <dbReference type="PROSITE" id="PS50004"/>
    </source>
</evidence>
<dbReference type="InterPro" id="IPR000008">
    <property type="entry name" value="C2_dom"/>
</dbReference>
<dbReference type="OrthoDB" id="1029639at2759"/>
<dbReference type="SUPFAM" id="SSF49562">
    <property type="entry name" value="C2 domain (Calcium/lipid-binding domain, CaLB)"/>
    <property type="match status" value="1"/>
</dbReference>
<dbReference type="SMART" id="SM00239">
    <property type="entry name" value="C2"/>
    <property type="match status" value="1"/>
</dbReference>
<sequence length="195" mass="22705">MGGAEDLKNLELKDIIKPLIQQQQQQQNQTNNNNDDSTSITFSTSSSMSSIQSNNPVLKITINKLDEKDHHEDPKWEIIAHKARNLPKKDDRPPDSYVKIYTKPDRFKSKQDKRNKSVTIKNTCNPVYEERFLLDLDIELESIKLVVLSRSESLFKKNKSIIGHVEMNFNDYLDAKLPITRWFELEIEQQQSSDE</sequence>
<dbReference type="Gene3D" id="2.60.40.150">
    <property type="entry name" value="C2 domain"/>
    <property type="match status" value="1"/>
</dbReference>
<dbReference type="GO" id="GO:0031210">
    <property type="term" value="F:phosphatidylcholine binding"/>
    <property type="evidence" value="ECO:0007669"/>
    <property type="project" value="TreeGrafter"/>
</dbReference>
<name>A0A1Y3BH27_EURMA</name>
<dbReference type="EMBL" id="MUJZ01019348">
    <property type="protein sequence ID" value="OTF80230.1"/>
    <property type="molecule type" value="Genomic_DNA"/>
</dbReference>
<evidence type="ECO:0000256" key="1">
    <source>
        <dbReference type="SAM" id="MobiDB-lite"/>
    </source>
</evidence>
<gene>
    <name evidence="3" type="ORF">BLA29_003023</name>
</gene>
<evidence type="ECO:0000313" key="3">
    <source>
        <dbReference type="EMBL" id="OTF80230.1"/>
    </source>
</evidence>